<proteinExistence type="predicted"/>
<dbReference type="EMBL" id="JBJKFK010001416">
    <property type="protein sequence ID" value="KAL3313165.1"/>
    <property type="molecule type" value="Genomic_DNA"/>
</dbReference>
<gene>
    <name evidence="1" type="ORF">Ciccas_008236</name>
</gene>
<keyword evidence="2" id="KW-1185">Reference proteome</keyword>
<accession>A0ABD2Q122</accession>
<comment type="caution">
    <text evidence="1">The sequence shown here is derived from an EMBL/GenBank/DDBJ whole genome shotgun (WGS) entry which is preliminary data.</text>
</comment>
<evidence type="ECO:0000313" key="1">
    <source>
        <dbReference type="EMBL" id="KAL3313165.1"/>
    </source>
</evidence>
<reference evidence="1 2" key="1">
    <citation type="submission" date="2024-11" db="EMBL/GenBank/DDBJ databases">
        <title>Adaptive evolution of stress response genes in parasites aligns with host niche diversity.</title>
        <authorList>
            <person name="Hahn C."/>
            <person name="Resl P."/>
        </authorList>
    </citation>
    <scope>NUCLEOTIDE SEQUENCE [LARGE SCALE GENOMIC DNA]</scope>
    <source>
        <strain evidence="1">EGGRZ-B1_66</strain>
        <tissue evidence="1">Body</tissue>
    </source>
</reference>
<dbReference type="AlphaFoldDB" id="A0ABD2Q122"/>
<organism evidence="1 2">
    <name type="scientific">Cichlidogyrus casuarinus</name>
    <dbReference type="NCBI Taxonomy" id="1844966"/>
    <lineage>
        <taxon>Eukaryota</taxon>
        <taxon>Metazoa</taxon>
        <taxon>Spiralia</taxon>
        <taxon>Lophotrochozoa</taxon>
        <taxon>Platyhelminthes</taxon>
        <taxon>Monogenea</taxon>
        <taxon>Monopisthocotylea</taxon>
        <taxon>Dactylogyridea</taxon>
        <taxon>Ancyrocephalidae</taxon>
        <taxon>Cichlidogyrus</taxon>
    </lineage>
</organism>
<name>A0ABD2Q122_9PLAT</name>
<sequence>MCLQIRRVPRSPSVVSRTYYRPVDGYMTPVSSYDYTYERPPYNRYLHSRTPVSSSVMSQSYSDAIARHRLDRKLDDLLDYKLPSADYYLNMRGSLRNLNEKMLMHRQLLDRYSGIDMKRDSDCVSDNVDRKFHELLDR</sequence>
<protein>
    <submittedName>
        <fullName evidence="1">Uncharacterized protein</fullName>
    </submittedName>
</protein>
<dbReference type="Proteomes" id="UP001626550">
    <property type="component" value="Unassembled WGS sequence"/>
</dbReference>
<evidence type="ECO:0000313" key="2">
    <source>
        <dbReference type="Proteomes" id="UP001626550"/>
    </source>
</evidence>